<dbReference type="EMBL" id="ML979137">
    <property type="protein sequence ID" value="KAF1914324.1"/>
    <property type="molecule type" value="Genomic_DNA"/>
</dbReference>
<evidence type="ECO:0000256" key="1">
    <source>
        <dbReference type="SAM" id="MobiDB-lite"/>
    </source>
</evidence>
<feature type="compositionally biased region" description="Polar residues" evidence="1">
    <location>
        <begin position="202"/>
        <end position="221"/>
    </location>
</feature>
<gene>
    <name evidence="2" type="ORF">BDU57DRAFT_291185</name>
</gene>
<feature type="region of interest" description="Disordered" evidence="1">
    <location>
        <begin position="1"/>
        <end position="38"/>
    </location>
</feature>
<dbReference type="Proteomes" id="UP000800096">
    <property type="component" value="Unassembled WGS sequence"/>
</dbReference>
<name>A0A6A5QIJ2_AMPQU</name>
<organism evidence="2 3">
    <name type="scientific">Ampelomyces quisqualis</name>
    <name type="common">Powdery mildew agent</name>
    <dbReference type="NCBI Taxonomy" id="50730"/>
    <lineage>
        <taxon>Eukaryota</taxon>
        <taxon>Fungi</taxon>
        <taxon>Dikarya</taxon>
        <taxon>Ascomycota</taxon>
        <taxon>Pezizomycotina</taxon>
        <taxon>Dothideomycetes</taxon>
        <taxon>Pleosporomycetidae</taxon>
        <taxon>Pleosporales</taxon>
        <taxon>Pleosporineae</taxon>
        <taxon>Phaeosphaeriaceae</taxon>
        <taxon>Ampelomyces</taxon>
    </lineage>
</organism>
<keyword evidence="3" id="KW-1185">Reference proteome</keyword>
<accession>A0A6A5QIJ2</accession>
<evidence type="ECO:0000313" key="2">
    <source>
        <dbReference type="EMBL" id="KAF1914324.1"/>
    </source>
</evidence>
<feature type="region of interest" description="Disordered" evidence="1">
    <location>
        <begin position="197"/>
        <end position="221"/>
    </location>
</feature>
<evidence type="ECO:0000313" key="3">
    <source>
        <dbReference type="Proteomes" id="UP000800096"/>
    </source>
</evidence>
<protein>
    <submittedName>
        <fullName evidence="2">Uncharacterized protein</fullName>
    </submittedName>
</protein>
<sequence>MRPVSGNEIERQDTEASITASPHCDQPPPQVPSKMPQIRSRSSDFATFKYCGHMTSEFLLARLPSSQLCPGCKFREIISKIKAAQQQLVERGGAFASKEIGKGHNNVKKHWRVPKIHLANTVAQYEALLSHPGISLRDRYKLESLLDIWNREKDGLAEVPGMRQVPTEKEPSQKEHEVARLMIELLKLVLEKEMAAEDKVSNEGSVATNNPSNRHEQQQSQTTISKAATVSACLPATPKSASCAAPNRTVTPLPRESILKRKPTSSLASPQTKRIRITDTVTLSPPRLNITNPNPFTQLSAALTLQPHAKHTEAEDARPRYSFQRRKASYEPGAWASGAEEEKANTSFATRSWERAEKARCKEIEEEEEERRVVEGLEIVTGAWVGVWWVRGVVVCVGLEELGRVMGGTERRGKYVSV</sequence>
<proteinExistence type="predicted"/>
<reference evidence="2" key="1">
    <citation type="journal article" date="2020" name="Stud. Mycol.">
        <title>101 Dothideomycetes genomes: a test case for predicting lifestyles and emergence of pathogens.</title>
        <authorList>
            <person name="Haridas S."/>
            <person name="Albert R."/>
            <person name="Binder M."/>
            <person name="Bloem J."/>
            <person name="Labutti K."/>
            <person name="Salamov A."/>
            <person name="Andreopoulos B."/>
            <person name="Baker S."/>
            <person name="Barry K."/>
            <person name="Bills G."/>
            <person name="Bluhm B."/>
            <person name="Cannon C."/>
            <person name="Castanera R."/>
            <person name="Culley D."/>
            <person name="Daum C."/>
            <person name="Ezra D."/>
            <person name="Gonzalez J."/>
            <person name="Henrissat B."/>
            <person name="Kuo A."/>
            <person name="Liang C."/>
            <person name="Lipzen A."/>
            <person name="Lutzoni F."/>
            <person name="Magnuson J."/>
            <person name="Mondo S."/>
            <person name="Nolan M."/>
            <person name="Ohm R."/>
            <person name="Pangilinan J."/>
            <person name="Park H.-J."/>
            <person name="Ramirez L."/>
            <person name="Alfaro M."/>
            <person name="Sun H."/>
            <person name="Tritt A."/>
            <person name="Yoshinaga Y."/>
            <person name="Zwiers L.-H."/>
            <person name="Turgeon B."/>
            <person name="Goodwin S."/>
            <person name="Spatafora J."/>
            <person name="Crous P."/>
            <person name="Grigoriev I."/>
        </authorList>
    </citation>
    <scope>NUCLEOTIDE SEQUENCE</scope>
    <source>
        <strain evidence="2">HMLAC05119</strain>
    </source>
</reference>
<dbReference type="AlphaFoldDB" id="A0A6A5QIJ2"/>
<dbReference type="OrthoDB" id="3792227at2759"/>